<protein>
    <submittedName>
        <fullName evidence="2">Flagellar hook-length control protein FliK</fullName>
    </submittedName>
</protein>
<dbReference type="RefSeq" id="WP_097016315.1">
    <property type="nucleotide sequence ID" value="NZ_OBDZ01000002.1"/>
</dbReference>
<keyword evidence="2" id="KW-0282">Flagellum</keyword>
<name>A0A285FFB7_9FIRM</name>
<organism evidence="2 3">
    <name type="scientific">Orenia metallireducens</name>
    <dbReference type="NCBI Taxonomy" id="1413210"/>
    <lineage>
        <taxon>Bacteria</taxon>
        <taxon>Bacillati</taxon>
        <taxon>Bacillota</taxon>
        <taxon>Clostridia</taxon>
        <taxon>Halanaerobiales</taxon>
        <taxon>Halobacteroidaceae</taxon>
        <taxon>Orenia</taxon>
    </lineage>
</organism>
<keyword evidence="3" id="KW-1185">Reference proteome</keyword>
<dbReference type="InterPro" id="IPR021136">
    <property type="entry name" value="Flagellar_hook_control-like_C"/>
</dbReference>
<gene>
    <name evidence="2" type="ORF">SAMN06265827_10235</name>
</gene>
<dbReference type="STRING" id="1413210.U472_01575"/>
<dbReference type="InterPro" id="IPR038610">
    <property type="entry name" value="FliK-like_C_sf"/>
</dbReference>
<dbReference type="Proteomes" id="UP000219573">
    <property type="component" value="Unassembled WGS sequence"/>
</dbReference>
<dbReference type="Pfam" id="PF02120">
    <property type="entry name" value="Flg_hook"/>
    <property type="match status" value="1"/>
</dbReference>
<sequence>MIRINNNPILNKYNLNKDKMSNSIKEDIGQYKKNSLTIDELLHNLKLELNKTNRAILIELIKTNMPLKEDFFIDISKFLDSFDNDAEMNLQAKIKVALLLKKLNLPLNMKFFNLFKENTELKDELLKELNNWTNKATLANVTDKEESSQKISKLLKEFNVEENPKNKEILKSMSKFELELNKENFISISKELSSSDSKQIQLVTLLKKLQLPINNQALKELFSQLKLNNSDSLATSMKKLISTLLVNESKPDSSALILPKIKEIIDQNPKILVEIKEALPKKDFELLSKKINLSAEDEVKILKKIVKEELSQKIITPNNLTVENLKDSLTTLNSNNDKADKLLKTLFHLTADNSSEEVAQSSDKLLKQLLVQRTLNYNNDITTLFLPFFIEENINLAEIKVNHEGKNSSSENDDLNLSFAVRTPKLGEVEIKLKIKDKQLNGLLNTDNSKTLKLLQENLNLLRSNLGESDYQVNYLACKLLEQEVLTSNQEEIKMTNVDFKI</sequence>
<feature type="domain" description="Flagellar hook-length control protein-like C-terminal" evidence="1">
    <location>
        <begin position="409"/>
        <end position="479"/>
    </location>
</feature>
<evidence type="ECO:0000313" key="3">
    <source>
        <dbReference type="Proteomes" id="UP000219573"/>
    </source>
</evidence>
<dbReference type="OrthoDB" id="2113007at2"/>
<evidence type="ECO:0000259" key="1">
    <source>
        <dbReference type="Pfam" id="PF02120"/>
    </source>
</evidence>
<reference evidence="3" key="1">
    <citation type="submission" date="2017-09" db="EMBL/GenBank/DDBJ databases">
        <authorList>
            <person name="Varghese N."/>
            <person name="Submissions S."/>
        </authorList>
    </citation>
    <scope>NUCLEOTIDE SEQUENCE [LARGE SCALE GENOMIC DNA]</scope>
    <source>
        <strain evidence="3">MSL47</strain>
    </source>
</reference>
<keyword evidence="2" id="KW-0966">Cell projection</keyword>
<keyword evidence="2" id="KW-0969">Cilium</keyword>
<dbReference type="Gene3D" id="3.30.750.140">
    <property type="match status" value="1"/>
</dbReference>
<evidence type="ECO:0000313" key="2">
    <source>
        <dbReference type="EMBL" id="SNY09975.1"/>
    </source>
</evidence>
<dbReference type="AlphaFoldDB" id="A0A285FFB7"/>
<proteinExistence type="predicted"/>
<accession>A0A285FFB7</accession>
<dbReference type="EMBL" id="OBDZ01000002">
    <property type="protein sequence ID" value="SNY09975.1"/>
    <property type="molecule type" value="Genomic_DNA"/>
</dbReference>